<evidence type="ECO:0000313" key="2">
    <source>
        <dbReference type="Proteomes" id="UP000198951"/>
    </source>
</evidence>
<reference evidence="2" key="1">
    <citation type="submission" date="2016-10" db="EMBL/GenBank/DDBJ databases">
        <authorList>
            <person name="Varghese N."/>
            <person name="Submissions S."/>
        </authorList>
    </citation>
    <scope>NUCLEOTIDE SEQUENCE [LARGE SCALE GENOMIC DNA]</scope>
    <source>
        <strain evidence="2">DSM 22376</strain>
    </source>
</reference>
<organism evidence="1 2">
    <name type="scientific">Flavobacterium gillisiae</name>
    <dbReference type="NCBI Taxonomy" id="150146"/>
    <lineage>
        <taxon>Bacteria</taxon>
        <taxon>Pseudomonadati</taxon>
        <taxon>Bacteroidota</taxon>
        <taxon>Flavobacteriia</taxon>
        <taxon>Flavobacteriales</taxon>
        <taxon>Flavobacteriaceae</taxon>
        <taxon>Flavobacterium</taxon>
    </lineage>
</organism>
<dbReference type="AlphaFoldDB" id="A0A1H4FNS8"/>
<protein>
    <submittedName>
        <fullName evidence="1">Uncharacterized protein</fullName>
    </submittedName>
</protein>
<dbReference type="RefSeq" id="WP_091092901.1">
    <property type="nucleotide sequence ID" value="NZ_FNRD01000014.1"/>
</dbReference>
<keyword evidence="2" id="KW-1185">Reference proteome</keyword>
<sequence>MKKNILDYISIKSTLDELIKFGETEIANNLLDIINLNELPKPEKHNLKKDITTSYFEINLSSEIIDKIIDLFSELEVESLTENGESTNSTNHYVELLDKWLKIQDEQN</sequence>
<proteinExistence type="predicted"/>
<dbReference type="OrthoDB" id="1374812at2"/>
<evidence type="ECO:0000313" key="1">
    <source>
        <dbReference type="EMBL" id="SEA98935.1"/>
    </source>
</evidence>
<gene>
    <name evidence="1" type="ORF">SAMN05443667_11463</name>
</gene>
<dbReference type="STRING" id="150146.SAMN05443667_11463"/>
<dbReference type="EMBL" id="FNRD01000014">
    <property type="protein sequence ID" value="SEA98935.1"/>
    <property type="molecule type" value="Genomic_DNA"/>
</dbReference>
<name>A0A1H4FNS8_9FLAO</name>
<accession>A0A1H4FNS8</accession>
<dbReference type="Proteomes" id="UP000198951">
    <property type="component" value="Unassembled WGS sequence"/>
</dbReference>